<protein>
    <submittedName>
        <fullName evidence="2">Uncharacterized protein</fullName>
    </submittedName>
</protein>
<keyword evidence="3" id="KW-1185">Reference proteome</keyword>
<dbReference type="RefSeq" id="WP_141956381.1">
    <property type="nucleotide sequence ID" value="NZ_VFOZ01000001.1"/>
</dbReference>
<proteinExistence type="predicted"/>
<reference evidence="2 3" key="1">
    <citation type="submission" date="2019-06" db="EMBL/GenBank/DDBJ databases">
        <title>Sequencing the genomes of 1000 actinobacteria strains.</title>
        <authorList>
            <person name="Klenk H.-P."/>
        </authorList>
    </citation>
    <scope>NUCLEOTIDE SEQUENCE [LARGE SCALE GENOMIC DNA]</scope>
    <source>
        <strain evidence="2 3">DSM 102200</strain>
    </source>
</reference>
<sequence length="104" mass="11208">MVETDQKGRPPLGMREITAVGSGLGTFILVDAIMMYSAFERNVMHGKDANLVAQALALVLLAFGLGGFLAYKMTGFMRLYGVGLMCGWTFLTLFSLGFCTGLNT</sequence>
<comment type="caution">
    <text evidence="2">The sequence shown here is derived from an EMBL/GenBank/DDBJ whole genome shotgun (WGS) entry which is preliminary data.</text>
</comment>
<accession>A0A543CKX5</accession>
<dbReference type="AlphaFoldDB" id="A0A543CKX5"/>
<evidence type="ECO:0000256" key="1">
    <source>
        <dbReference type="SAM" id="Phobius"/>
    </source>
</evidence>
<dbReference type="Proteomes" id="UP000316096">
    <property type="component" value="Unassembled WGS sequence"/>
</dbReference>
<keyword evidence="1" id="KW-0472">Membrane</keyword>
<evidence type="ECO:0000313" key="3">
    <source>
        <dbReference type="Proteomes" id="UP000316096"/>
    </source>
</evidence>
<name>A0A543CKX5_9ACTN</name>
<keyword evidence="1" id="KW-0812">Transmembrane</keyword>
<evidence type="ECO:0000313" key="2">
    <source>
        <dbReference type="EMBL" id="TQL97680.1"/>
    </source>
</evidence>
<dbReference type="EMBL" id="VFOZ01000001">
    <property type="protein sequence ID" value="TQL97680.1"/>
    <property type="molecule type" value="Genomic_DNA"/>
</dbReference>
<feature type="transmembrane region" description="Helical" evidence="1">
    <location>
        <begin position="20"/>
        <end position="39"/>
    </location>
</feature>
<gene>
    <name evidence="2" type="ORF">FB559_3280</name>
</gene>
<feature type="transmembrane region" description="Helical" evidence="1">
    <location>
        <begin position="51"/>
        <end position="71"/>
    </location>
</feature>
<feature type="transmembrane region" description="Helical" evidence="1">
    <location>
        <begin position="77"/>
        <end position="99"/>
    </location>
</feature>
<keyword evidence="1" id="KW-1133">Transmembrane helix</keyword>
<dbReference type="OrthoDB" id="3478103at2"/>
<organism evidence="2 3">
    <name type="scientific">Actinoallomurus bryophytorum</name>
    <dbReference type="NCBI Taxonomy" id="1490222"/>
    <lineage>
        <taxon>Bacteria</taxon>
        <taxon>Bacillati</taxon>
        <taxon>Actinomycetota</taxon>
        <taxon>Actinomycetes</taxon>
        <taxon>Streptosporangiales</taxon>
        <taxon>Thermomonosporaceae</taxon>
        <taxon>Actinoallomurus</taxon>
    </lineage>
</organism>